<dbReference type="InterPro" id="IPR000983">
    <property type="entry name" value="Bac_GSPG_pilin"/>
</dbReference>
<dbReference type="InterPro" id="IPR045584">
    <property type="entry name" value="Pilin-like"/>
</dbReference>
<dbReference type="NCBIfam" id="TIGR02532">
    <property type="entry name" value="IV_pilin_GFxxxE"/>
    <property type="match status" value="1"/>
</dbReference>
<accession>A3ZWZ9</accession>
<comment type="subcellular location">
    <subcellularLocation>
        <location evidence="1">Cell inner membrane</location>
        <topology evidence="1">Single-pass membrane protein</topology>
    </subcellularLocation>
</comment>
<keyword evidence="7 11" id="KW-0812">Transmembrane</keyword>
<evidence type="ECO:0000259" key="12">
    <source>
        <dbReference type="Pfam" id="PF08334"/>
    </source>
</evidence>
<dbReference type="eggNOG" id="COG2165">
    <property type="taxonomic scope" value="Bacteria"/>
</dbReference>
<keyword evidence="8 11" id="KW-1133">Transmembrane helix</keyword>
<keyword evidence="9 11" id="KW-0472">Membrane</keyword>
<evidence type="ECO:0000256" key="4">
    <source>
        <dbReference type="ARBA" id="ARBA00022475"/>
    </source>
</evidence>
<dbReference type="InterPro" id="IPR013545">
    <property type="entry name" value="T2SS_protein-GspG_C"/>
</dbReference>
<comment type="caution">
    <text evidence="13">The sequence shown here is derived from an EMBL/GenBank/DDBJ whole genome shotgun (WGS) entry which is preliminary data.</text>
</comment>
<dbReference type="PRINTS" id="PR00813">
    <property type="entry name" value="BCTERIALGSPG"/>
</dbReference>
<evidence type="ECO:0000256" key="8">
    <source>
        <dbReference type="ARBA" id="ARBA00022989"/>
    </source>
</evidence>
<dbReference type="Pfam" id="PF08334">
    <property type="entry name" value="T2SSG"/>
    <property type="match status" value="1"/>
</dbReference>
<evidence type="ECO:0000256" key="11">
    <source>
        <dbReference type="SAM" id="Phobius"/>
    </source>
</evidence>
<protein>
    <recommendedName>
        <fullName evidence="3">Type II secretion system core protein G</fullName>
    </recommendedName>
</protein>
<keyword evidence="5" id="KW-0488">Methylation</keyword>
<organism evidence="13 14">
    <name type="scientific">Blastopirellula marina DSM 3645</name>
    <dbReference type="NCBI Taxonomy" id="314230"/>
    <lineage>
        <taxon>Bacteria</taxon>
        <taxon>Pseudomonadati</taxon>
        <taxon>Planctomycetota</taxon>
        <taxon>Planctomycetia</taxon>
        <taxon>Pirellulales</taxon>
        <taxon>Pirellulaceae</taxon>
        <taxon>Blastopirellula</taxon>
    </lineage>
</organism>
<keyword evidence="6" id="KW-0997">Cell inner membrane</keyword>
<dbReference type="InterPro" id="IPR010054">
    <property type="entry name" value="Type2_sec_GspG"/>
</dbReference>
<dbReference type="GO" id="GO:0005886">
    <property type="term" value="C:plasma membrane"/>
    <property type="evidence" value="ECO:0007669"/>
    <property type="project" value="UniProtKB-SubCell"/>
</dbReference>
<evidence type="ECO:0000256" key="5">
    <source>
        <dbReference type="ARBA" id="ARBA00022481"/>
    </source>
</evidence>
<feature type="transmembrane region" description="Helical" evidence="11">
    <location>
        <begin position="12"/>
        <end position="37"/>
    </location>
</feature>
<dbReference type="Proteomes" id="UP000004358">
    <property type="component" value="Unassembled WGS sequence"/>
</dbReference>
<dbReference type="Pfam" id="PF07963">
    <property type="entry name" value="N_methyl"/>
    <property type="match status" value="1"/>
</dbReference>
<dbReference type="AlphaFoldDB" id="A3ZWZ9"/>
<name>A3ZWZ9_9BACT</name>
<dbReference type="GO" id="GO:0015628">
    <property type="term" value="P:protein secretion by the type II secretion system"/>
    <property type="evidence" value="ECO:0007669"/>
    <property type="project" value="InterPro"/>
</dbReference>
<proteinExistence type="inferred from homology"/>
<evidence type="ECO:0000256" key="9">
    <source>
        <dbReference type="ARBA" id="ARBA00023136"/>
    </source>
</evidence>
<dbReference type="EMBL" id="AANZ01000017">
    <property type="protein sequence ID" value="EAQ78874.1"/>
    <property type="molecule type" value="Genomic_DNA"/>
</dbReference>
<feature type="domain" description="Type II secretion system protein GspG C-terminal" evidence="12">
    <location>
        <begin position="36"/>
        <end position="130"/>
    </location>
</feature>
<dbReference type="PROSITE" id="PS00409">
    <property type="entry name" value="PROKAR_NTER_METHYL"/>
    <property type="match status" value="1"/>
</dbReference>
<dbReference type="HOGENOM" id="CLU_091705_2_0_0"/>
<dbReference type="RefSeq" id="WP_002653368.1">
    <property type="nucleotide sequence ID" value="NZ_CH672376.1"/>
</dbReference>
<dbReference type="Gene3D" id="3.30.700.10">
    <property type="entry name" value="Glycoprotein, Type 4 Pilin"/>
    <property type="match status" value="1"/>
</dbReference>
<comment type="similarity">
    <text evidence="2">Belongs to the GSP G family.</text>
</comment>
<evidence type="ECO:0000256" key="3">
    <source>
        <dbReference type="ARBA" id="ARBA00020042"/>
    </source>
</evidence>
<keyword evidence="4" id="KW-1003">Cell membrane</keyword>
<evidence type="ECO:0000256" key="6">
    <source>
        <dbReference type="ARBA" id="ARBA00022519"/>
    </source>
</evidence>
<sequence length="133" mass="14754">MSHQRNRRRRRGFTLLEVLLVLVILVILASFAGVAIFSSFDQAKEKSTTVQAAMLEQACKTYLLNMGQLPEKLEDLIVAPAGSTKWKGPYLEKETLPKDAWDNDFKYKKSASGMPDVYSAGPDGVDGSDDDIQ</sequence>
<dbReference type="InterPro" id="IPR012902">
    <property type="entry name" value="N_methyl_site"/>
</dbReference>
<evidence type="ECO:0000313" key="13">
    <source>
        <dbReference type="EMBL" id="EAQ78874.1"/>
    </source>
</evidence>
<evidence type="ECO:0000256" key="7">
    <source>
        <dbReference type="ARBA" id="ARBA00022692"/>
    </source>
</evidence>
<evidence type="ECO:0000256" key="1">
    <source>
        <dbReference type="ARBA" id="ARBA00004377"/>
    </source>
</evidence>
<dbReference type="OrthoDB" id="9795612at2"/>
<evidence type="ECO:0000256" key="2">
    <source>
        <dbReference type="ARBA" id="ARBA00009984"/>
    </source>
</evidence>
<reference evidence="13 14" key="1">
    <citation type="submission" date="2006-02" db="EMBL/GenBank/DDBJ databases">
        <authorList>
            <person name="Amann R."/>
            <person name="Ferriera S."/>
            <person name="Johnson J."/>
            <person name="Kravitz S."/>
            <person name="Halpern A."/>
            <person name="Remington K."/>
            <person name="Beeson K."/>
            <person name="Tran B."/>
            <person name="Rogers Y.-H."/>
            <person name="Friedman R."/>
            <person name="Venter J.C."/>
        </authorList>
    </citation>
    <scope>NUCLEOTIDE SEQUENCE [LARGE SCALE GENOMIC DNA]</scope>
    <source>
        <strain evidence="13 14">DSM 3645</strain>
    </source>
</reference>
<evidence type="ECO:0000256" key="10">
    <source>
        <dbReference type="SAM" id="MobiDB-lite"/>
    </source>
</evidence>
<dbReference type="GO" id="GO:0015627">
    <property type="term" value="C:type II protein secretion system complex"/>
    <property type="evidence" value="ECO:0007669"/>
    <property type="project" value="InterPro"/>
</dbReference>
<evidence type="ECO:0000313" key="14">
    <source>
        <dbReference type="Proteomes" id="UP000004358"/>
    </source>
</evidence>
<gene>
    <name evidence="13" type="ORF">DSM3645_27378</name>
</gene>
<dbReference type="NCBIfam" id="TIGR01710">
    <property type="entry name" value="typeII_sec_gspG"/>
    <property type="match status" value="1"/>
</dbReference>
<feature type="region of interest" description="Disordered" evidence="10">
    <location>
        <begin position="110"/>
        <end position="133"/>
    </location>
</feature>
<dbReference type="SUPFAM" id="SSF54523">
    <property type="entry name" value="Pili subunits"/>
    <property type="match status" value="1"/>
</dbReference>
<dbReference type="STRING" id="314230.DSM3645_27378"/>